<dbReference type="InterPro" id="IPR000801">
    <property type="entry name" value="Esterase-like"/>
</dbReference>
<dbReference type="SUPFAM" id="SSF53474">
    <property type="entry name" value="alpha/beta-Hydrolases"/>
    <property type="match status" value="1"/>
</dbReference>
<dbReference type="InterPro" id="IPR029058">
    <property type="entry name" value="AB_hydrolase_fold"/>
</dbReference>
<organism evidence="1 2">
    <name type="scientific">Luteipulveratus halotolerans</name>
    <dbReference type="NCBI Taxonomy" id="1631356"/>
    <lineage>
        <taxon>Bacteria</taxon>
        <taxon>Bacillati</taxon>
        <taxon>Actinomycetota</taxon>
        <taxon>Actinomycetes</taxon>
        <taxon>Micrococcales</taxon>
        <taxon>Dermacoccaceae</taxon>
        <taxon>Luteipulveratus</taxon>
    </lineage>
</organism>
<comment type="caution">
    <text evidence="1">The sequence shown here is derived from an EMBL/GenBank/DDBJ whole genome shotgun (WGS) entry which is preliminary data.</text>
</comment>
<gene>
    <name evidence="1" type="ORF">VV01_11080</name>
</gene>
<dbReference type="STRING" id="1631356.VV01_11080"/>
<dbReference type="InterPro" id="IPR050583">
    <property type="entry name" value="Mycobacterial_A85_antigen"/>
</dbReference>
<dbReference type="AlphaFoldDB" id="A0A0L6CNT2"/>
<dbReference type="EMBL" id="LAIR01000002">
    <property type="protein sequence ID" value="KNX39392.1"/>
    <property type="molecule type" value="Genomic_DNA"/>
</dbReference>
<dbReference type="Proteomes" id="UP000037397">
    <property type="component" value="Unassembled WGS sequence"/>
</dbReference>
<dbReference type="Pfam" id="PF00756">
    <property type="entry name" value="Esterase"/>
    <property type="match status" value="1"/>
</dbReference>
<accession>A0A0L6CNT2</accession>
<sequence>MASADTLATPASGHGITVTGMTRVEGLQRTWEVTMTDPAVDATYATLDHSLRVRITLPEGYASSGRSYPTLYLLHGQDAGADQWTTSGDAEQITAGRDVIVVTPEGGKAGWYTDWVNDGAHRQDWEQFHVRDLVPWVDDSFRTLASKEHRAIGGLSMGGYGALHYAFAHPDTYGHVSAYSPAADTEDQAIRTAVVGSVTLQGMGLGDGPFGSPVWPFDGAWKAANPVRHADQLRGTSISLYAGDGLGSDPLESNLIERFAGNSTHTLAKTLAAQGIPHYWEMYGHDVSAGGYTCTGGHNWGCWKMSFSKDIGRIMNAIG</sequence>
<protein>
    <recommendedName>
        <fullName evidence="3">Esterase</fullName>
    </recommendedName>
</protein>
<reference evidence="2" key="1">
    <citation type="submission" date="2015-03" db="EMBL/GenBank/DDBJ databases">
        <title>Luteipulveratus halotolerans sp. nov., a novel actinobacterium (Dermacoccaceae) from Sarawak, Malaysia.</title>
        <authorList>
            <person name="Juboi H."/>
            <person name="Basik A."/>
            <person name="Shamsul S.S."/>
            <person name="Arnold P."/>
            <person name="Schmitt E.K."/>
            <person name="Sanglier J.-J."/>
            <person name="Yeo T."/>
        </authorList>
    </citation>
    <scope>NUCLEOTIDE SEQUENCE [LARGE SCALE GENOMIC DNA]</scope>
    <source>
        <strain evidence="2">C296001</strain>
    </source>
</reference>
<name>A0A0L6CNT2_9MICO</name>
<proteinExistence type="predicted"/>
<dbReference type="Gene3D" id="3.40.50.1820">
    <property type="entry name" value="alpha/beta hydrolase"/>
    <property type="match status" value="1"/>
</dbReference>
<evidence type="ECO:0008006" key="3">
    <source>
        <dbReference type="Google" id="ProtNLM"/>
    </source>
</evidence>
<dbReference type="PANTHER" id="PTHR48098">
    <property type="entry name" value="ENTEROCHELIN ESTERASE-RELATED"/>
    <property type="match status" value="1"/>
</dbReference>
<keyword evidence="2" id="KW-1185">Reference proteome</keyword>
<evidence type="ECO:0000313" key="2">
    <source>
        <dbReference type="Proteomes" id="UP000037397"/>
    </source>
</evidence>
<evidence type="ECO:0000313" key="1">
    <source>
        <dbReference type="EMBL" id="KNX39392.1"/>
    </source>
</evidence>
<dbReference type="PANTHER" id="PTHR48098:SF1">
    <property type="entry name" value="DIACYLGLYCEROL ACYLTRANSFERASE_MYCOLYLTRANSFERASE AG85A"/>
    <property type="match status" value="1"/>
</dbReference>
<dbReference type="GO" id="GO:0016747">
    <property type="term" value="F:acyltransferase activity, transferring groups other than amino-acyl groups"/>
    <property type="evidence" value="ECO:0007669"/>
    <property type="project" value="TreeGrafter"/>
</dbReference>